<dbReference type="InterPro" id="IPR010982">
    <property type="entry name" value="Lambda_DNA-bd_dom_sf"/>
</dbReference>
<protein>
    <recommendedName>
        <fullName evidence="2">HTH cro/C1-type domain-containing protein</fullName>
    </recommendedName>
</protein>
<accession>A0A0K1JH45</accession>
<dbReference type="PROSITE" id="PS50943">
    <property type="entry name" value="HTH_CROC1"/>
    <property type="match status" value="1"/>
</dbReference>
<dbReference type="CDD" id="cd00093">
    <property type="entry name" value="HTH_XRE"/>
    <property type="match status" value="1"/>
</dbReference>
<dbReference type="SUPFAM" id="SSF47413">
    <property type="entry name" value="lambda repressor-like DNA-binding domains"/>
    <property type="match status" value="1"/>
</dbReference>
<dbReference type="Proteomes" id="UP000066480">
    <property type="component" value="Chromosome"/>
</dbReference>
<dbReference type="InterPro" id="IPR050807">
    <property type="entry name" value="TransReg_Diox_bact_type"/>
</dbReference>
<gene>
    <name evidence="3" type="ORF">VV02_08670</name>
</gene>
<dbReference type="GO" id="GO:0003677">
    <property type="term" value="F:DNA binding"/>
    <property type="evidence" value="ECO:0007669"/>
    <property type="project" value="UniProtKB-KW"/>
</dbReference>
<dbReference type="GO" id="GO:0003700">
    <property type="term" value="F:DNA-binding transcription factor activity"/>
    <property type="evidence" value="ECO:0007669"/>
    <property type="project" value="TreeGrafter"/>
</dbReference>
<organism evidence="3 4">
    <name type="scientific">Luteipulveratus mongoliensis</name>
    <dbReference type="NCBI Taxonomy" id="571913"/>
    <lineage>
        <taxon>Bacteria</taxon>
        <taxon>Bacillati</taxon>
        <taxon>Actinomycetota</taxon>
        <taxon>Actinomycetes</taxon>
        <taxon>Micrococcales</taxon>
        <taxon>Dermacoccaceae</taxon>
        <taxon>Luteipulveratus</taxon>
    </lineage>
</organism>
<dbReference type="InterPro" id="IPR001387">
    <property type="entry name" value="Cro/C1-type_HTH"/>
</dbReference>
<dbReference type="SMART" id="SM00530">
    <property type="entry name" value="HTH_XRE"/>
    <property type="match status" value="1"/>
</dbReference>
<keyword evidence="4" id="KW-1185">Reference proteome</keyword>
<dbReference type="EMBL" id="CP011112">
    <property type="protein sequence ID" value="AKU15908.1"/>
    <property type="molecule type" value="Genomic_DNA"/>
</dbReference>
<evidence type="ECO:0000256" key="1">
    <source>
        <dbReference type="ARBA" id="ARBA00023125"/>
    </source>
</evidence>
<dbReference type="GO" id="GO:0005829">
    <property type="term" value="C:cytosol"/>
    <property type="evidence" value="ECO:0007669"/>
    <property type="project" value="TreeGrafter"/>
</dbReference>
<evidence type="ECO:0000259" key="2">
    <source>
        <dbReference type="PROSITE" id="PS50943"/>
    </source>
</evidence>
<dbReference type="KEGG" id="lmoi:VV02_08670"/>
<evidence type="ECO:0000313" key="3">
    <source>
        <dbReference type="EMBL" id="AKU15908.1"/>
    </source>
</evidence>
<keyword evidence="1" id="KW-0238">DNA-binding</keyword>
<name>A0A0K1JH45_9MICO</name>
<evidence type="ECO:0000313" key="4">
    <source>
        <dbReference type="Proteomes" id="UP000066480"/>
    </source>
</evidence>
<proteinExistence type="predicted"/>
<dbReference type="PANTHER" id="PTHR46797:SF1">
    <property type="entry name" value="METHYLPHOSPHONATE SYNTHASE"/>
    <property type="match status" value="1"/>
</dbReference>
<sequence length="380" mass="42255">MNEVGSRLRRLRRDLRLSQTDLAGDRFTASYVSHIERGRRRISAEALEYFAQQLGVDQDQLRDERRDGHEPTPSAMATNFLVESDTAWREQDHARVLRLTEEAVAGIDRREHPELWWVVQHRRVDAHLARGEHADALTVCQDLLREPVTRADSSLHMRVLAKKADAARGLRRMGDAVSAAQEAVNRAAELSPEHRLLALRSLIAAAAAADHEPMLQRAHSQLRGLDITHLPPVAAGQAYWAMGDAWLVRGEVVHGSRCHERAALLMRGQVDLRTWGRFCKDSARVRMGAGIVDGIRPLVQEFTVCLNRAGTATDRAEALVVAAQLAVLTGDMAEATRLLAAADRSVGDSDDEVLALRDRLRAEVARDKRPVPAAVRRRAT</sequence>
<feature type="domain" description="HTH cro/C1-type" evidence="2">
    <location>
        <begin position="8"/>
        <end position="61"/>
    </location>
</feature>
<dbReference type="Gene3D" id="1.10.260.40">
    <property type="entry name" value="lambda repressor-like DNA-binding domains"/>
    <property type="match status" value="1"/>
</dbReference>
<reference evidence="3 4" key="1">
    <citation type="submission" date="2015-03" db="EMBL/GenBank/DDBJ databases">
        <title>Luteipulveratus halotolerans sp. nov., a novel actinobacterium (Dermacoccaceae) from Sarawak, Malaysia.</title>
        <authorList>
            <person name="Juboi H."/>
            <person name="Basik A."/>
            <person name="Shamsul S.S."/>
            <person name="Arnold P."/>
            <person name="Schmitt E.K."/>
            <person name="Sanglier J.-J."/>
            <person name="Yeo T."/>
        </authorList>
    </citation>
    <scope>NUCLEOTIDE SEQUENCE [LARGE SCALE GENOMIC DNA]</scope>
    <source>
        <strain evidence="3 4">MN07-A0370</strain>
    </source>
</reference>
<dbReference type="AlphaFoldDB" id="A0A0K1JH45"/>
<dbReference type="PANTHER" id="PTHR46797">
    <property type="entry name" value="HTH-TYPE TRANSCRIPTIONAL REGULATOR"/>
    <property type="match status" value="1"/>
</dbReference>
<dbReference type="STRING" id="571913.VV02_08670"/>
<dbReference type="RefSeq" id="WP_052590987.1">
    <property type="nucleotide sequence ID" value="NZ_CP011112.1"/>
</dbReference>
<dbReference type="Pfam" id="PF13560">
    <property type="entry name" value="HTH_31"/>
    <property type="match status" value="1"/>
</dbReference>